<feature type="compositionally biased region" description="Low complexity" evidence="1">
    <location>
        <begin position="34"/>
        <end position="45"/>
    </location>
</feature>
<organism evidence="2 3">
    <name type="scientific">Prorocentrum cordatum</name>
    <dbReference type="NCBI Taxonomy" id="2364126"/>
    <lineage>
        <taxon>Eukaryota</taxon>
        <taxon>Sar</taxon>
        <taxon>Alveolata</taxon>
        <taxon>Dinophyceae</taxon>
        <taxon>Prorocentrales</taxon>
        <taxon>Prorocentraceae</taxon>
        <taxon>Prorocentrum</taxon>
    </lineage>
</organism>
<protein>
    <submittedName>
        <fullName evidence="2">Uncharacterized protein</fullName>
    </submittedName>
</protein>
<dbReference type="Proteomes" id="UP001189429">
    <property type="component" value="Unassembled WGS sequence"/>
</dbReference>
<feature type="region of interest" description="Disordered" evidence="1">
    <location>
        <begin position="1"/>
        <end position="70"/>
    </location>
</feature>
<comment type="caution">
    <text evidence="2">The sequence shown here is derived from an EMBL/GenBank/DDBJ whole genome shotgun (WGS) entry which is preliminary data.</text>
</comment>
<sequence>MPHSTTGGRHAPRHLSSRAPPSPRSRGATGPQDLAAGLAAGRAAGESSDDGPLVPPGAWQADPFAGEDAADVGGLAARELEAAGLAGPAPKRRRSASPE</sequence>
<reference evidence="2" key="1">
    <citation type="submission" date="2023-10" db="EMBL/GenBank/DDBJ databases">
        <authorList>
            <person name="Chen Y."/>
            <person name="Shah S."/>
            <person name="Dougan E. K."/>
            <person name="Thang M."/>
            <person name="Chan C."/>
        </authorList>
    </citation>
    <scope>NUCLEOTIDE SEQUENCE [LARGE SCALE GENOMIC DNA]</scope>
</reference>
<evidence type="ECO:0000256" key="1">
    <source>
        <dbReference type="SAM" id="MobiDB-lite"/>
    </source>
</evidence>
<dbReference type="EMBL" id="CAUYUJ010015394">
    <property type="protein sequence ID" value="CAK0853438.1"/>
    <property type="molecule type" value="Genomic_DNA"/>
</dbReference>
<keyword evidence="3" id="KW-1185">Reference proteome</keyword>
<name>A0ABN9U3N0_9DINO</name>
<proteinExistence type="predicted"/>
<gene>
    <name evidence="2" type="ORF">PCOR1329_LOCUS44908</name>
</gene>
<accession>A0ABN9U3N0</accession>
<evidence type="ECO:0000313" key="2">
    <source>
        <dbReference type="EMBL" id="CAK0853438.1"/>
    </source>
</evidence>
<evidence type="ECO:0000313" key="3">
    <source>
        <dbReference type="Proteomes" id="UP001189429"/>
    </source>
</evidence>